<evidence type="ECO:0000313" key="1">
    <source>
        <dbReference type="EMBL" id="MCW0523540.1"/>
    </source>
</evidence>
<organism evidence="1 2">
    <name type="scientific">Riemerella anatipestifer</name>
    <name type="common">Moraxella anatipestifer</name>
    <dbReference type="NCBI Taxonomy" id="34085"/>
    <lineage>
        <taxon>Bacteria</taxon>
        <taxon>Pseudomonadati</taxon>
        <taxon>Bacteroidota</taxon>
        <taxon>Flavobacteriia</taxon>
        <taxon>Flavobacteriales</taxon>
        <taxon>Weeksellaceae</taxon>
        <taxon>Riemerella</taxon>
    </lineage>
</organism>
<dbReference type="Proteomes" id="UP001207440">
    <property type="component" value="Unassembled WGS sequence"/>
</dbReference>
<name>A0AAP3EUV1_RIEAN</name>
<dbReference type="AlphaFoldDB" id="A0AAP3EUV1"/>
<proteinExistence type="predicted"/>
<protein>
    <submittedName>
        <fullName evidence="1">DUF2586 domain-containing protein</fullName>
    </submittedName>
</protein>
<accession>A0AAP3EUV1</accession>
<gene>
    <name evidence="1" type="ORF">OKE68_04315</name>
</gene>
<dbReference type="RefSeq" id="WP_064970230.1">
    <property type="nucleotide sequence ID" value="NZ_CP029760.1"/>
</dbReference>
<dbReference type="EMBL" id="JAOZYT010000019">
    <property type="protein sequence ID" value="MCW0523540.1"/>
    <property type="molecule type" value="Genomic_DNA"/>
</dbReference>
<dbReference type="InterPro" id="IPR019694">
    <property type="entry name" value="Phage_HP1_Orf23"/>
</dbReference>
<evidence type="ECO:0000313" key="2">
    <source>
        <dbReference type="Proteomes" id="UP001207440"/>
    </source>
</evidence>
<comment type="caution">
    <text evidence="1">The sequence shown here is derived from an EMBL/GenBank/DDBJ whole genome shotgun (WGS) entry which is preliminary data.</text>
</comment>
<reference evidence="1" key="1">
    <citation type="submission" date="2022-10" db="EMBL/GenBank/DDBJ databases">
        <title>Sifting through the core-genome to identify putative cross-protective antigens against Riemerella anatipestifer.</title>
        <authorList>
            <person name="Zheng X."/>
            <person name="Zhang W."/>
        </authorList>
    </citation>
    <scope>NUCLEOTIDE SEQUENCE</scope>
    <source>
        <strain evidence="1">ZWRA178</strain>
    </source>
</reference>
<dbReference type="Pfam" id="PF10758">
    <property type="entry name" value="DUF2586"/>
    <property type="match status" value="1"/>
</dbReference>
<sequence length="392" mass="42645">MNGVRFIRENGGLGRTLPGEDHISGLIVYGETAVEKRLIISVDELADAGITPTNNPVLHYHISEFFRINEGAKLYVQAVATSDGNFTEAKVLQNFAQGKIRQMAICDYKTAMSGLQNALSKLNAIAVDLGNRITPLSFLYSFKVESANMTELPNLHTMNCERVSVVIGQDGAGRGSYIHATKPSISCIGAVLGAVSKAKVHESIAWVEKQNLVSMAYDKALTGGELKALELDVPAFCDGSKNGNYTPQQLEALHEKGYIFLTQYPGHAGTYVNDSFTATAKDSDYAYIENNRAVDKAIREVNRVLVPKVSGPAYIDPDTGMLEPSGVVALEALCDEPLDEMLRNGEISGYKVKINPNQRVLQNSKLELVIKIVPVGAMRQIEVKIGLTLQIN</sequence>